<dbReference type="OrthoDB" id="543156at2759"/>
<dbReference type="EMBL" id="WOCE01000017">
    <property type="protein sequence ID" value="KAE9596111.1"/>
    <property type="molecule type" value="Genomic_DNA"/>
</dbReference>
<sequence length="47" mass="5382">MEDYEVTMPFQSLQALGCHVDTVCPMLKQNIFSPVLLMERNVLLTLL</sequence>
<organism evidence="1 2">
    <name type="scientific">Lupinus albus</name>
    <name type="common">White lupine</name>
    <name type="synonym">Lupinus termis</name>
    <dbReference type="NCBI Taxonomy" id="3870"/>
    <lineage>
        <taxon>Eukaryota</taxon>
        <taxon>Viridiplantae</taxon>
        <taxon>Streptophyta</taxon>
        <taxon>Embryophyta</taxon>
        <taxon>Tracheophyta</taxon>
        <taxon>Spermatophyta</taxon>
        <taxon>Magnoliopsida</taxon>
        <taxon>eudicotyledons</taxon>
        <taxon>Gunneridae</taxon>
        <taxon>Pentapetalae</taxon>
        <taxon>rosids</taxon>
        <taxon>fabids</taxon>
        <taxon>Fabales</taxon>
        <taxon>Fabaceae</taxon>
        <taxon>Papilionoideae</taxon>
        <taxon>50 kb inversion clade</taxon>
        <taxon>genistoids sensu lato</taxon>
        <taxon>core genistoids</taxon>
        <taxon>Genisteae</taxon>
        <taxon>Lupinus</taxon>
    </lineage>
</organism>
<evidence type="ECO:0000313" key="2">
    <source>
        <dbReference type="Proteomes" id="UP000447434"/>
    </source>
</evidence>
<comment type="caution">
    <text evidence="1">The sequence shown here is derived from an EMBL/GenBank/DDBJ whole genome shotgun (WGS) entry which is preliminary data.</text>
</comment>
<name>A0A6A4P3S6_LUPAL</name>
<evidence type="ECO:0000313" key="1">
    <source>
        <dbReference type="EMBL" id="KAE9596111.1"/>
    </source>
</evidence>
<accession>A0A6A4P3S6</accession>
<gene>
    <name evidence="1" type="ORF">Lalb_Chr17g0345831</name>
</gene>
<dbReference type="AlphaFoldDB" id="A0A6A4P3S6"/>
<dbReference type="GO" id="GO:0016829">
    <property type="term" value="F:lyase activity"/>
    <property type="evidence" value="ECO:0007669"/>
    <property type="project" value="UniProtKB-KW"/>
</dbReference>
<keyword evidence="1" id="KW-0456">Lyase</keyword>
<protein>
    <submittedName>
        <fullName evidence="1">Putative lactoylglutathione lyase</fullName>
    </submittedName>
</protein>
<reference evidence="2" key="1">
    <citation type="journal article" date="2020" name="Nat. Commun.">
        <title>Genome sequence of the cluster root forming white lupin.</title>
        <authorList>
            <person name="Hufnagel B."/>
            <person name="Marques A."/>
            <person name="Soriano A."/>
            <person name="Marques L."/>
            <person name="Divol F."/>
            <person name="Doumas P."/>
            <person name="Sallet E."/>
            <person name="Mancinotti D."/>
            <person name="Carrere S."/>
            <person name="Marande W."/>
            <person name="Arribat S."/>
            <person name="Keller J."/>
            <person name="Huneau C."/>
            <person name="Blein T."/>
            <person name="Aime D."/>
            <person name="Laguerre M."/>
            <person name="Taylor J."/>
            <person name="Schubert V."/>
            <person name="Nelson M."/>
            <person name="Geu-Flores F."/>
            <person name="Crespi M."/>
            <person name="Gallardo-Guerrero K."/>
            <person name="Delaux P.-M."/>
            <person name="Salse J."/>
            <person name="Berges H."/>
            <person name="Guyot R."/>
            <person name="Gouzy J."/>
            <person name="Peret B."/>
        </authorList>
    </citation>
    <scope>NUCLEOTIDE SEQUENCE [LARGE SCALE GENOMIC DNA]</scope>
    <source>
        <strain evidence="2">cv. Amiga</strain>
    </source>
</reference>
<dbReference type="Proteomes" id="UP000447434">
    <property type="component" value="Chromosome 17"/>
</dbReference>
<proteinExistence type="predicted"/>
<keyword evidence="2" id="KW-1185">Reference proteome</keyword>